<dbReference type="Proteomes" id="UP000504629">
    <property type="component" value="Unplaced"/>
</dbReference>
<organism evidence="2 3">
    <name type="scientific">Bombyx mandarina</name>
    <name type="common">Wild silk moth</name>
    <name type="synonym">Wild silkworm</name>
    <dbReference type="NCBI Taxonomy" id="7092"/>
    <lineage>
        <taxon>Eukaryota</taxon>
        <taxon>Metazoa</taxon>
        <taxon>Ecdysozoa</taxon>
        <taxon>Arthropoda</taxon>
        <taxon>Hexapoda</taxon>
        <taxon>Insecta</taxon>
        <taxon>Pterygota</taxon>
        <taxon>Neoptera</taxon>
        <taxon>Endopterygota</taxon>
        <taxon>Lepidoptera</taxon>
        <taxon>Glossata</taxon>
        <taxon>Ditrysia</taxon>
        <taxon>Bombycoidea</taxon>
        <taxon>Bombycidae</taxon>
        <taxon>Bombycinae</taxon>
        <taxon>Bombyx</taxon>
    </lineage>
</organism>
<dbReference type="OrthoDB" id="7391291at2759"/>
<gene>
    <name evidence="3 4" type="primary">LOC114247837</name>
</gene>
<feature type="chain" id="PRO_5044640817" evidence="1">
    <location>
        <begin position="25"/>
        <end position="74"/>
    </location>
</feature>
<dbReference type="RefSeq" id="XP_028036697.1">
    <property type="nucleotide sequence ID" value="XM_028180896.1"/>
</dbReference>
<dbReference type="AlphaFoldDB" id="A0A6J2K373"/>
<feature type="signal peptide" evidence="1">
    <location>
        <begin position="1"/>
        <end position="24"/>
    </location>
</feature>
<sequence>MRIAAVMLLAVSVAVTFCVCCCDGANLRRVQPDDDEDLRPHPLYRDYGLIRSRVIRGDDTFDDYGHLRFGRSDD</sequence>
<evidence type="ECO:0000313" key="2">
    <source>
        <dbReference type="Proteomes" id="UP000504629"/>
    </source>
</evidence>
<keyword evidence="2" id="KW-1185">Reference proteome</keyword>
<dbReference type="GeneID" id="114247837"/>
<dbReference type="RefSeq" id="XP_028036696.1">
    <property type="nucleotide sequence ID" value="XM_028180895.1"/>
</dbReference>
<name>A0A6J2K373_BOMMA</name>
<reference evidence="3 4" key="1">
    <citation type="submission" date="2025-04" db="UniProtKB">
        <authorList>
            <consortium name="RefSeq"/>
        </authorList>
    </citation>
    <scope>IDENTIFICATION</scope>
    <source>
        <tissue evidence="3 4">Silk gland</tissue>
    </source>
</reference>
<accession>A0A6J2K373</accession>
<dbReference type="KEGG" id="bman:114247837"/>
<evidence type="ECO:0000313" key="4">
    <source>
        <dbReference type="RefSeq" id="XP_028036697.1"/>
    </source>
</evidence>
<evidence type="ECO:0000313" key="3">
    <source>
        <dbReference type="RefSeq" id="XP_028036696.1"/>
    </source>
</evidence>
<proteinExistence type="predicted"/>
<dbReference type="CTD" id="45845"/>
<evidence type="ECO:0000256" key="1">
    <source>
        <dbReference type="SAM" id="SignalP"/>
    </source>
</evidence>
<keyword evidence="1" id="KW-0732">Signal</keyword>
<protein>
    <submittedName>
        <fullName evidence="3 4">Drosulfakinins</fullName>
    </submittedName>
</protein>